<comment type="caution">
    <text evidence="3">The sequence shown here is derived from an EMBL/GenBank/DDBJ whole genome shotgun (WGS) entry which is preliminary data.</text>
</comment>
<sequence>MTEQHSLLARHAPKWFGRALDALDEPEKRALGHAKARTIASRDPNEAYAETMTFGERLADRVASFGGSWTFIIIFCLFLVLWAAANVWLLTRPFDPYPFIFLNLMLSMLAALQAPVIMMSQNRQSAKDRRNAELDYEVNLKAEIEIMALHEKLDALRTEHLAALIEKQNEQIRLLTALLERREGQAG</sequence>
<keyword evidence="1" id="KW-0175">Coiled coil</keyword>
<feature type="coiled-coil region" evidence="1">
    <location>
        <begin position="139"/>
        <end position="185"/>
    </location>
</feature>
<gene>
    <name evidence="3" type="ORF">IHQ68_06015</name>
</gene>
<evidence type="ECO:0000256" key="1">
    <source>
        <dbReference type="SAM" id="Coils"/>
    </source>
</evidence>
<feature type="transmembrane region" description="Helical" evidence="2">
    <location>
        <begin position="97"/>
        <end position="120"/>
    </location>
</feature>
<feature type="transmembrane region" description="Helical" evidence="2">
    <location>
        <begin position="62"/>
        <end position="85"/>
    </location>
</feature>
<dbReference type="EMBL" id="JADBEO010000009">
    <property type="protein sequence ID" value="MDR4306172.1"/>
    <property type="molecule type" value="Genomic_DNA"/>
</dbReference>
<dbReference type="Pfam" id="PF06210">
    <property type="entry name" value="DUF1003"/>
    <property type="match status" value="1"/>
</dbReference>
<dbReference type="InterPro" id="IPR010406">
    <property type="entry name" value="DUF1003"/>
</dbReference>
<reference evidence="3" key="1">
    <citation type="submission" date="2020-10" db="EMBL/GenBank/DDBJ databases">
        <authorList>
            <person name="Abbas A."/>
            <person name="Razzaq R."/>
            <person name="Waqas M."/>
            <person name="Abbas N."/>
            <person name="Nielsen T.K."/>
            <person name="Hansen L.H."/>
            <person name="Hussain S."/>
            <person name="Shahid M."/>
        </authorList>
    </citation>
    <scope>NUCLEOTIDE SEQUENCE</scope>
    <source>
        <strain evidence="3">S14</strain>
    </source>
</reference>
<keyword evidence="4" id="KW-1185">Reference proteome</keyword>
<evidence type="ECO:0000313" key="3">
    <source>
        <dbReference type="EMBL" id="MDR4306172.1"/>
    </source>
</evidence>
<accession>A0ABU1DDL0</accession>
<proteinExistence type="predicted"/>
<keyword evidence="2" id="KW-1133">Transmembrane helix</keyword>
<dbReference type="Proteomes" id="UP001181622">
    <property type="component" value="Unassembled WGS sequence"/>
</dbReference>
<keyword evidence="2" id="KW-0472">Membrane</keyword>
<dbReference type="PANTHER" id="PTHR41386">
    <property type="entry name" value="INTEGRAL MEMBRANE PROTEIN-RELATED"/>
    <property type="match status" value="1"/>
</dbReference>
<evidence type="ECO:0000256" key="2">
    <source>
        <dbReference type="SAM" id="Phobius"/>
    </source>
</evidence>
<name>A0ABU1DDL0_9HYPH</name>
<dbReference type="RefSeq" id="WP_309389829.1">
    <property type="nucleotide sequence ID" value="NZ_JADBEO010000009.1"/>
</dbReference>
<dbReference type="PANTHER" id="PTHR41386:SF1">
    <property type="entry name" value="MEMBRANE PROTEIN"/>
    <property type="match status" value="1"/>
</dbReference>
<keyword evidence="2" id="KW-0812">Transmembrane</keyword>
<protein>
    <submittedName>
        <fullName evidence="3">DUF1003 domain-containing protein</fullName>
    </submittedName>
</protein>
<evidence type="ECO:0000313" key="4">
    <source>
        <dbReference type="Proteomes" id="UP001181622"/>
    </source>
</evidence>
<organism evidence="3 4">
    <name type="scientific">Chelatococcus sambhunathii</name>
    <dbReference type="NCBI Taxonomy" id="363953"/>
    <lineage>
        <taxon>Bacteria</taxon>
        <taxon>Pseudomonadati</taxon>
        <taxon>Pseudomonadota</taxon>
        <taxon>Alphaproteobacteria</taxon>
        <taxon>Hyphomicrobiales</taxon>
        <taxon>Chelatococcaceae</taxon>
        <taxon>Chelatococcus</taxon>
    </lineage>
</organism>